<reference evidence="9 10" key="1">
    <citation type="submission" date="2024-01" db="EMBL/GenBank/DDBJ databases">
        <title>The genome of the rayed Mediterranean limpet Patella caerulea (Linnaeus, 1758).</title>
        <authorList>
            <person name="Anh-Thu Weber A."/>
            <person name="Halstead-Nussloch G."/>
        </authorList>
    </citation>
    <scope>NUCLEOTIDE SEQUENCE [LARGE SCALE GENOMIC DNA]</scope>
    <source>
        <strain evidence="9">AATW-2023a</strain>
        <tissue evidence="9">Whole specimen</tissue>
    </source>
</reference>
<protein>
    <submittedName>
        <fullName evidence="9">Uncharacterized protein</fullName>
    </submittedName>
</protein>
<dbReference type="GO" id="GO:0004519">
    <property type="term" value="F:endonuclease activity"/>
    <property type="evidence" value="ECO:0007669"/>
    <property type="project" value="UniProtKB-KW"/>
</dbReference>
<dbReference type="InterPro" id="IPR016432">
    <property type="entry name" value="RNP4"/>
</dbReference>
<evidence type="ECO:0000256" key="4">
    <source>
        <dbReference type="ARBA" id="ARBA00022723"/>
    </source>
</evidence>
<evidence type="ECO:0000256" key="8">
    <source>
        <dbReference type="ARBA" id="ARBA00038402"/>
    </source>
</evidence>
<sequence>MAKKKGSLVHKEIYQRINFLYQAAHQALTTSPSDLSLCRFYIKTLRAITQRQVLRLHPYMKRSICKKCCVLLVPGITMSVRIKANGEKYSEITCLDCGKKCKFLNRKNYQPWFENPEAWMTV</sequence>
<evidence type="ECO:0000256" key="1">
    <source>
        <dbReference type="ARBA" id="ARBA00022490"/>
    </source>
</evidence>
<evidence type="ECO:0000256" key="6">
    <source>
        <dbReference type="ARBA" id="ARBA00022801"/>
    </source>
</evidence>
<comment type="similarity">
    <text evidence="8">Belongs to the eukaryotic/archaeal RNase P protein component 4 family.</text>
</comment>
<dbReference type="PANTHER" id="PTHR14742:SF0">
    <property type="entry name" value="RIBONUCLEASE P PROTEIN SUBUNIT P21"/>
    <property type="match status" value="1"/>
</dbReference>
<dbReference type="HAMAP" id="MF_00757">
    <property type="entry name" value="RNase_P_4"/>
    <property type="match status" value="1"/>
</dbReference>
<evidence type="ECO:0000256" key="7">
    <source>
        <dbReference type="ARBA" id="ARBA00022833"/>
    </source>
</evidence>
<dbReference type="AlphaFoldDB" id="A0AAN8K0Y8"/>
<keyword evidence="3" id="KW-0540">Nuclease</keyword>
<dbReference type="Pfam" id="PF04032">
    <property type="entry name" value="Rpr2"/>
    <property type="match status" value="1"/>
</dbReference>
<keyword evidence="1" id="KW-0963">Cytoplasm</keyword>
<keyword evidence="4" id="KW-0479">Metal-binding</keyword>
<dbReference type="GO" id="GO:0001682">
    <property type="term" value="P:tRNA 5'-leader removal"/>
    <property type="evidence" value="ECO:0007669"/>
    <property type="project" value="InterPro"/>
</dbReference>
<evidence type="ECO:0000256" key="3">
    <source>
        <dbReference type="ARBA" id="ARBA00022722"/>
    </source>
</evidence>
<dbReference type="GO" id="GO:0046872">
    <property type="term" value="F:metal ion binding"/>
    <property type="evidence" value="ECO:0007669"/>
    <property type="project" value="UniProtKB-KW"/>
</dbReference>
<dbReference type="EMBL" id="JAZGQO010000004">
    <property type="protein sequence ID" value="KAK6187146.1"/>
    <property type="molecule type" value="Genomic_DNA"/>
</dbReference>
<dbReference type="Proteomes" id="UP001347796">
    <property type="component" value="Unassembled WGS sequence"/>
</dbReference>
<evidence type="ECO:0000313" key="10">
    <source>
        <dbReference type="Proteomes" id="UP001347796"/>
    </source>
</evidence>
<name>A0AAN8K0Y8_PATCE</name>
<dbReference type="InterPro" id="IPR007175">
    <property type="entry name" value="Rpr2/Snm1/Rpp21"/>
</dbReference>
<keyword evidence="7" id="KW-0862">Zinc</keyword>
<evidence type="ECO:0000256" key="5">
    <source>
        <dbReference type="ARBA" id="ARBA00022759"/>
    </source>
</evidence>
<keyword evidence="5" id="KW-0255">Endonuclease</keyword>
<keyword evidence="2" id="KW-0819">tRNA processing</keyword>
<dbReference type="GO" id="GO:0016787">
    <property type="term" value="F:hydrolase activity"/>
    <property type="evidence" value="ECO:0007669"/>
    <property type="project" value="UniProtKB-KW"/>
</dbReference>
<dbReference type="Gene3D" id="6.20.50.20">
    <property type="match status" value="1"/>
</dbReference>
<dbReference type="PANTHER" id="PTHR14742">
    <property type="entry name" value="RIBONUCLEASE P SUBUNIT P21"/>
    <property type="match status" value="1"/>
</dbReference>
<proteinExistence type="inferred from homology"/>
<dbReference type="GO" id="GO:0005655">
    <property type="term" value="C:nucleolar ribonuclease P complex"/>
    <property type="evidence" value="ECO:0007669"/>
    <property type="project" value="TreeGrafter"/>
</dbReference>
<accession>A0AAN8K0Y8</accession>
<evidence type="ECO:0000256" key="2">
    <source>
        <dbReference type="ARBA" id="ARBA00022694"/>
    </source>
</evidence>
<evidence type="ECO:0000313" key="9">
    <source>
        <dbReference type="EMBL" id="KAK6187146.1"/>
    </source>
</evidence>
<keyword evidence="10" id="KW-1185">Reference proteome</keyword>
<comment type="caution">
    <text evidence="9">The sequence shown here is derived from an EMBL/GenBank/DDBJ whole genome shotgun (WGS) entry which is preliminary data.</text>
</comment>
<gene>
    <name evidence="9" type="ORF">SNE40_005234</name>
</gene>
<keyword evidence="6" id="KW-0378">Hydrolase</keyword>
<organism evidence="9 10">
    <name type="scientific">Patella caerulea</name>
    <name type="common">Rayed Mediterranean limpet</name>
    <dbReference type="NCBI Taxonomy" id="87958"/>
    <lineage>
        <taxon>Eukaryota</taxon>
        <taxon>Metazoa</taxon>
        <taxon>Spiralia</taxon>
        <taxon>Lophotrochozoa</taxon>
        <taxon>Mollusca</taxon>
        <taxon>Gastropoda</taxon>
        <taxon>Patellogastropoda</taxon>
        <taxon>Patelloidea</taxon>
        <taxon>Patellidae</taxon>
        <taxon>Patella</taxon>
    </lineage>
</organism>